<keyword evidence="3 8" id="KW-0548">Nucleotidyltransferase</keyword>
<dbReference type="PANTHER" id="PTHR23115">
    <property type="entry name" value="TRANSLATION FACTOR"/>
    <property type="match status" value="1"/>
</dbReference>
<dbReference type="InterPro" id="IPR009000">
    <property type="entry name" value="Transl_B-barrel_sf"/>
</dbReference>
<evidence type="ECO:0000256" key="2">
    <source>
        <dbReference type="ARBA" id="ARBA00022679"/>
    </source>
</evidence>
<dbReference type="InterPro" id="IPR031157">
    <property type="entry name" value="G_TR_CS"/>
</dbReference>
<keyword evidence="9" id="KW-1185">Reference proteome</keyword>
<comment type="caution">
    <text evidence="8">The sequence shown here is derived from an EMBL/GenBank/DDBJ whole genome shotgun (WGS) entry which is preliminary data.</text>
</comment>
<evidence type="ECO:0000313" key="8">
    <source>
        <dbReference type="EMBL" id="MCS0591592.1"/>
    </source>
</evidence>
<dbReference type="InterPro" id="IPR027417">
    <property type="entry name" value="P-loop_NTPase"/>
</dbReference>
<dbReference type="EC" id="2.7.7.4" evidence="1"/>
<dbReference type="PROSITE" id="PS51722">
    <property type="entry name" value="G_TR_2"/>
    <property type="match status" value="1"/>
</dbReference>
<dbReference type="Gene3D" id="2.40.30.10">
    <property type="entry name" value="Translation factors"/>
    <property type="match status" value="2"/>
</dbReference>
<dbReference type="InterPro" id="IPR041757">
    <property type="entry name" value="CysN_GTP-bd"/>
</dbReference>
<dbReference type="InterPro" id="IPR009001">
    <property type="entry name" value="Transl_elong_EF1A/Init_IF2_C"/>
</dbReference>
<reference evidence="8 9" key="1">
    <citation type="submission" date="2022-08" db="EMBL/GenBank/DDBJ databases">
        <title>Reclassification of Massilia species as members of the genera Telluria, Duganella, Pseudoduganella, Mokoshia gen. nov. and Zemynaea gen. nov. using orthogonal and non-orthogonal genome-based approaches.</title>
        <authorList>
            <person name="Bowman J.P."/>
        </authorList>
    </citation>
    <scope>NUCLEOTIDE SEQUENCE [LARGE SCALE GENOMIC DNA]</scope>
    <source>
        <strain evidence="8 9">LMG 28164</strain>
    </source>
</reference>
<feature type="domain" description="Tr-type G" evidence="7">
    <location>
        <begin position="22"/>
        <end position="245"/>
    </location>
</feature>
<evidence type="ECO:0000259" key="7">
    <source>
        <dbReference type="PROSITE" id="PS51722"/>
    </source>
</evidence>
<sequence>MNAVTADMKTELNHAADQSGQASLLRFITAGSVDDGKSTLIGRLLYDSKGIFADQLAAVSRSKHKRTVGDTIDLSLLTDGLEAEREQGITIDVAYRYFATPKRKFIIADTPGHEQYTRNMVTGASTADAVIILVDVSKVKLGDDGSVELLTQTKRHSTIAKLLQIEHVIVAVNKMDLVHYDRNVYDRIVGAYTEFANSLGLKDITAIPLSALEGSNVVERGDNMPWYEGPTLIELLESISVYDETHDAPFRFPVQLVARHNGHEANDFRGYMGRIESGKVTVGDKLVVQPSGVEATVKEIQTFDGALQTAVAGQSVTLLLNEYVDVSRGDVLAGAAHPATLLKQVEADVCWMADEPLDLRRKYWLKHGTRQTMAKVKAIENILDVNTQQRHAAKGLKLNDIARIELAVQQPLAADAYEDIRATGAFILIDEVTHQTVAAGMIRLGE</sequence>
<dbReference type="InterPro" id="IPR044139">
    <property type="entry name" value="CysN_NoDQ_III"/>
</dbReference>
<keyword evidence="5" id="KW-0067">ATP-binding</keyword>
<dbReference type="InterPro" id="IPR011779">
    <property type="entry name" value="SO4_adenylTrfase_lsu"/>
</dbReference>
<organism evidence="8 9">
    <name type="scientific">Massilia norwichensis</name>
    <dbReference type="NCBI Taxonomy" id="1442366"/>
    <lineage>
        <taxon>Bacteria</taxon>
        <taxon>Pseudomonadati</taxon>
        <taxon>Pseudomonadota</taxon>
        <taxon>Betaproteobacteria</taxon>
        <taxon>Burkholderiales</taxon>
        <taxon>Oxalobacteraceae</taxon>
        <taxon>Telluria group</taxon>
        <taxon>Massilia</taxon>
    </lineage>
</organism>
<keyword evidence="4" id="KW-0547">Nucleotide-binding</keyword>
<dbReference type="CDD" id="cd04095">
    <property type="entry name" value="CysN_NoDQ_III"/>
    <property type="match status" value="1"/>
</dbReference>
<dbReference type="PRINTS" id="PR00315">
    <property type="entry name" value="ELONGATNFCT"/>
</dbReference>
<dbReference type="CDD" id="cd03695">
    <property type="entry name" value="CysN_NodQ_II"/>
    <property type="match status" value="1"/>
</dbReference>
<keyword evidence="6" id="KW-0342">GTP-binding</keyword>
<evidence type="ECO:0000256" key="4">
    <source>
        <dbReference type="ARBA" id="ARBA00022741"/>
    </source>
</evidence>
<dbReference type="PROSITE" id="PS00301">
    <property type="entry name" value="G_TR_1"/>
    <property type="match status" value="1"/>
</dbReference>
<dbReference type="SUPFAM" id="SSF50465">
    <property type="entry name" value="EF-Tu/eEF-1alpha/eIF2-gamma C-terminal domain"/>
    <property type="match status" value="1"/>
</dbReference>
<dbReference type="EMBL" id="JANUGX010000028">
    <property type="protein sequence ID" value="MCS0591592.1"/>
    <property type="molecule type" value="Genomic_DNA"/>
</dbReference>
<evidence type="ECO:0000256" key="5">
    <source>
        <dbReference type="ARBA" id="ARBA00022840"/>
    </source>
</evidence>
<proteinExistence type="predicted"/>
<dbReference type="SUPFAM" id="SSF50447">
    <property type="entry name" value="Translation proteins"/>
    <property type="match status" value="1"/>
</dbReference>
<dbReference type="InterPro" id="IPR000795">
    <property type="entry name" value="T_Tr_GTP-bd_dom"/>
</dbReference>
<dbReference type="Gene3D" id="3.40.50.300">
    <property type="entry name" value="P-loop containing nucleotide triphosphate hydrolases"/>
    <property type="match status" value="1"/>
</dbReference>
<dbReference type="Pfam" id="PF03144">
    <property type="entry name" value="GTP_EFTU_D2"/>
    <property type="match status" value="1"/>
</dbReference>
<dbReference type="Pfam" id="PF22594">
    <property type="entry name" value="GTP-eEF1A_C"/>
    <property type="match status" value="1"/>
</dbReference>
<dbReference type="InterPro" id="IPR044138">
    <property type="entry name" value="CysN_II"/>
</dbReference>
<protein>
    <recommendedName>
        <fullName evidence="1">sulfate adenylyltransferase</fullName>
        <ecNumber evidence="1">2.7.7.4</ecNumber>
    </recommendedName>
</protein>
<dbReference type="InterPro" id="IPR054696">
    <property type="entry name" value="GTP-eEF1A_C"/>
</dbReference>
<name>A0ABT2ABR5_9BURK</name>
<dbReference type="CDD" id="cd04166">
    <property type="entry name" value="CysN_ATPS"/>
    <property type="match status" value="1"/>
</dbReference>
<accession>A0ABT2ABR5</accession>
<dbReference type="RefSeq" id="WP_258847355.1">
    <property type="nucleotide sequence ID" value="NZ_JANUGX010000028.1"/>
</dbReference>
<dbReference type="InterPro" id="IPR050100">
    <property type="entry name" value="TRAFAC_GTPase_members"/>
</dbReference>
<dbReference type="InterPro" id="IPR004161">
    <property type="entry name" value="EFTu-like_2"/>
</dbReference>
<evidence type="ECO:0000313" key="9">
    <source>
        <dbReference type="Proteomes" id="UP001205560"/>
    </source>
</evidence>
<evidence type="ECO:0000256" key="1">
    <source>
        <dbReference type="ARBA" id="ARBA00012391"/>
    </source>
</evidence>
<dbReference type="NCBIfam" id="TIGR02034">
    <property type="entry name" value="CysN"/>
    <property type="match status" value="1"/>
</dbReference>
<evidence type="ECO:0000256" key="3">
    <source>
        <dbReference type="ARBA" id="ARBA00022695"/>
    </source>
</evidence>
<dbReference type="Pfam" id="PF00009">
    <property type="entry name" value="GTP_EFTU"/>
    <property type="match status" value="1"/>
</dbReference>
<dbReference type="GO" id="GO:0016779">
    <property type="term" value="F:nucleotidyltransferase activity"/>
    <property type="evidence" value="ECO:0007669"/>
    <property type="project" value="UniProtKB-KW"/>
</dbReference>
<dbReference type="SUPFAM" id="SSF52540">
    <property type="entry name" value="P-loop containing nucleoside triphosphate hydrolases"/>
    <property type="match status" value="1"/>
</dbReference>
<dbReference type="Proteomes" id="UP001205560">
    <property type="component" value="Unassembled WGS sequence"/>
</dbReference>
<keyword evidence="2" id="KW-0808">Transferase</keyword>
<gene>
    <name evidence="8" type="ORF">NX782_20585</name>
</gene>
<evidence type="ECO:0000256" key="6">
    <source>
        <dbReference type="ARBA" id="ARBA00023134"/>
    </source>
</evidence>